<dbReference type="SUPFAM" id="SSF56112">
    <property type="entry name" value="Protein kinase-like (PK-like)"/>
    <property type="match status" value="2"/>
</dbReference>
<accession>A0A1K1YGG9</accession>
<gene>
    <name evidence="1" type="ORF">SAMN02787144_1004260</name>
</gene>
<organism evidence="1 2">
    <name type="scientific">Streptomyces atratus</name>
    <dbReference type="NCBI Taxonomy" id="1893"/>
    <lineage>
        <taxon>Bacteria</taxon>
        <taxon>Bacillati</taxon>
        <taxon>Actinomycetota</taxon>
        <taxon>Actinomycetes</taxon>
        <taxon>Kitasatosporales</taxon>
        <taxon>Streptomycetaceae</taxon>
        <taxon>Streptomyces</taxon>
    </lineage>
</organism>
<evidence type="ECO:0000313" key="2">
    <source>
        <dbReference type="Proteomes" id="UP000181909"/>
    </source>
</evidence>
<dbReference type="STRING" id="1893.SAMN02787144_1004260"/>
<dbReference type="RefSeq" id="WP_072484816.1">
    <property type="nucleotide sequence ID" value="NZ_CP108276.1"/>
</dbReference>
<dbReference type="Proteomes" id="UP000181909">
    <property type="component" value="Unassembled WGS sequence"/>
</dbReference>
<dbReference type="InterPro" id="IPR011009">
    <property type="entry name" value="Kinase-like_dom_sf"/>
</dbReference>
<evidence type="ECO:0008006" key="3">
    <source>
        <dbReference type="Google" id="ProtNLM"/>
    </source>
</evidence>
<dbReference type="OrthoDB" id="4516319at2"/>
<evidence type="ECO:0000313" key="1">
    <source>
        <dbReference type="EMBL" id="SFX60484.1"/>
    </source>
</evidence>
<dbReference type="Gene3D" id="1.10.510.10">
    <property type="entry name" value="Transferase(Phosphotransferase) domain 1"/>
    <property type="match status" value="1"/>
</dbReference>
<protein>
    <recommendedName>
        <fullName evidence="3">Protein kinase domain-containing protein</fullName>
    </recommendedName>
</protein>
<proteinExistence type="predicted"/>
<reference evidence="1 2" key="1">
    <citation type="submission" date="2016-11" db="EMBL/GenBank/DDBJ databases">
        <authorList>
            <person name="Jaros S."/>
            <person name="Januszkiewicz K."/>
            <person name="Wedrychowicz H."/>
        </authorList>
    </citation>
    <scope>NUCLEOTIDE SEQUENCE [LARGE SCALE GENOMIC DNA]</scope>
    <source>
        <strain evidence="1 2">OK807</strain>
    </source>
</reference>
<dbReference type="AlphaFoldDB" id="A0A1K1YGG9"/>
<sequence length="362" mass="39357">MNHSGPRHAARLATYGSVSTHLSLLSDRRLGEVVAAATPLASGIGGRSAELEAGGTRVFVKRIPLTDVEMRPENVRSTANVFGLPTFYQYGAGSTGFGAWRELAAHTMTTGWVLGGEHESFPLMYHWRVLPDSPLPGFADEFGGIDGAVAYWDGSSAVRERLEAIGRSSSSLVVFLEHVPQTLAAWLGDQREAAPGGDYGPAYAWAEEALLHGADFMRSRGLVHFDAHFSNVLTDGRSVYFADFGLAVSSEFELSRVEAEFLSGHLAYDRHYIANHLIRHHLPDGLRGNVDHEAFLRNWIAGERPEGIPPAIAAITDRHARTSVVLAGFHRRLLSESKRTPYPTAEIEQAGRGGLGCDACTR</sequence>
<name>A0A1K1YGG9_STRAR</name>
<dbReference type="EMBL" id="FPJO01000004">
    <property type="protein sequence ID" value="SFX60484.1"/>
    <property type="molecule type" value="Genomic_DNA"/>
</dbReference>